<dbReference type="Proteomes" id="UP000694382">
    <property type="component" value="Chromosome 13"/>
</dbReference>
<dbReference type="AlphaFoldDB" id="A0A8U8ANP7"/>
<evidence type="ECO:0000313" key="2">
    <source>
        <dbReference type="Ensembl" id="ENSCPVP00000023829.1"/>
    </source>
</evidence>
<accession>A0A8U8ANP7</accession>
<organism evidence="2 3">
    <name type="scientific">Geospiza parvula</name>
    <name type="common">Small tree-finch</name>
    <name type="synonym">Camarhynchus parvulus</name>
    <dbReference type="NCBI Taxonomy" id="87175"/>
    <lineage>
        <taxon>Eukaryota</taxon>
        <taxon>Metazoa</taxon>
        <taxon>Chordata</taxon>
        <taxon>Craniata</taxon>
        <taxon>Vertebrata</taxon>
        <taxon>Euteleostomi</taxon>
        <taxon>Archelosauria</taxon>
        <taxon>Archosauria</taxon>
        <taxon>Dinosauria</taxon>
        <taxon>Saurischia</taxon>
        <taxon>Theropoda</taxon>
        <taxon>Coelurosauria</taxon>
        <taxon>Aves</taxon>
        <taxon>Neognathae</taxon>
        <taxon>Neoaves</taxon>
        <taxon>Telluraves</taxon>
        <taxon>Australaves</taxon>
        <taxon>Passeriformes</taxon>
        <taxon>Thraupidae</taxon>
        <taxon>Camarhynchus</taxon>
    </lineage>
</organism>
<feature type="region of interest" description="Disordered" evidence="1">
    <location>
        <begin position="101"/>
        <end position="121"/>
    </location>
</feature>
<name>A0A8U8ANP7_GEOPR</name>
<keyword evidence="3" id="KW-1185">Reference proteome</keyword>
<protein>
    <submittedName>
        <fullName evidence="2">Uncharacterized protein</fullName>
    </submittedName>
</protein>
<sequence>ERCAYSAPLRASTDTSACIFKIQCLLECDHSSLSIHHELLKRFSRHFSEAVGDAGIGAGVGIRGKDVQHRRSRRCVLAQADAVPVLREHGWVVIGVGDVNPELGGASPGRVSAIQSRQNQA</sequence>
<reference evidence="2" key="1">
    <citation type="submission" date="2020-02" db="EMBL/GenBank/DDBJ databases">
        <authorList>
            <person name="Enbody D E."/>
            <person name="Pettersson E M."/>
        </authorList>
    </citation>
    <scope>NUCLEOTIDE SEQUENCE [LARGE SCALE GENOMIC DNA]</scope>
</reference>
<evidence type="ECO:0000256" key="1">
    <source>
        <dbReference type="SAM" id="MobiDB-lite"/>
    </source>
</evidence>
<dbReference type="Ensembl" id="ENSCPVT00000028386.1">
    <property type="protein sequence ID" value="ENSCPVP00000023829.1"/>
    <property type="gene ID" value="ENSCPVG00000016719.1"/>
</dbReference>
<proteinExistence type="predicted"/>
<evidence type="ECO:0000313" key="3">
    <source>
        <dbReference type="Proteomes" id="UP000694382"/>
    </source>
</evidence>
<reference evidence="2" key="2">
    <citation type="submission" date="2025-08" db="UniProtKB">
        <authorList>
            <consortium name="Ensembl"/>
        </authorList>
    </citation>
    <scope>IDENTIFICATION</scope>
</reference>
<reference evidence="2" key="3">
    <citation type="submission" date="2025-09" db="UniProtKB">
        <authorList>
            <consortium name="Ensembl"/>
        </authorList>
    </citation>
    <scope>IDENTIFICATION</scope>
</reference>